<sequence>MPPPSLLPPPCLAALLAVTGPSQACCQGPRPSKKFPAWDYRPEAPPPCAVGRPAGPRTMAARTLALVAAAVAALPTAAGDGRLGLVRAQATPRSCRGGRLGGRRAGVGRRRRQETRGGQRDAEGDSDAPDEGGGAPSRGPHGSRELVVAEGKGGRNQGIWQLEDFAPRFFQNQEKCAQPTCSQIVMSTFALGIVPKRQLVPRTGAIQVTGSCRNK</sequence>
<protein>
    <submittedName>
        <fullName evidence="3">Uncharacterized protein</fullName>
    </submittedName>
</protein>
<feature type="chain" id="PRO_5045201918" evidence="2">
    <location>
        <begin position="25"/>
        <end position="215"/>
    </location>
</feature>
<feature type="region of interest" description="Disordered" evidence="1">
    <location>
        <begin position="93"/>
        <end position="144"/>
    </location>
</feature>
<keyword evidence="4" id="KW-1185">Reference proteome</keyword>
<comment type="caution">
    <text evidence="3">The sequence shown here is derived from an EMBL/GenBank/DDBJ whole genome shotgun (WGS) entry which is preliminary data.</text>
</comment>
<name>A0ABN9VX72_9DINO</name>
<dbReference type="EMBL" id="CAUYUJ010017660">
    <property type="protein sequence ID" value="CAK0876700.1"/>
    <property type="molecule type" value="Genomic_DNA"/>
</dbReference>
<proteinExistence type="predicted"/>
<evidence type="ECO:0000256" key="2">
    <source>
        <dbReference type="SAM" id="SignalP"/>
    </source>
</evidence>
<organism evidence="3 4">
    <name type="scientific">Prorocentrum cordatum</name>
    <dbReference type="NCBI Taxonomy" id="2364126"/>
    <lineage>
        <taxon>Eukaryota</taxon>
        <taxon>Sar</taxon>
        <taxon>Alveolata</taxon>
        <taxon>Dinophyceae</taxon>
        <taxon>Prorocentrales</taxon>
        <taxon>Prorocentraceae</taxon>
        <taxon>Prorocentrum</taxon>
    </lineage>
</organism>
<gene>
    <name evidence="3" type="ORF">PCOR1329_LOCUS60996</name>
</gene>
<reference evidence="3" key="1">
    <citation type="submission" date="2023-10" db="EMBL/GenBank/DDBJ databases">
        <authorList>
            <person name="Chen Y."/>
            <person name="Shah S."/>
            <person name="Dougan E. K."/>
            <person name="Thang M."/>
            <person name="Chan C."/>
        </authorList>
    </citation>
    <scope>NUCLEOTIDE SEQUENCE [LARGE SCALE GENOMIC DNA]</scope>
</reference>
<accession>A0ABN9VX72</accession>
<evidence type="ECO:0000313" key="4">
    <source>
        <dbReference type="Proteomes" id="UP001189429"/>
    </source>
</evidence>
<feature type="compositionally biased region" description="Basic and acidic residues" evidence="1">
    <location>
        <begin position="114"/>
        <end position="123"/>
    </location>
</feature>
<keyword evidence="2" id="KW-0732">Signal</keyword>
<evidence type="ECO:0000256" key="1">
    <source>
        <dbReference type="SAM" id="MobiDB-lite"/>
    </source>
</evidence>
<dbReference type="Proteomes" id="UP001189429">
    <property type="component" value="Unassembled WGS sequence"/>
</dbReference>
<evidence type="ECO:0000313" key="3">
    <source>
        <dbReference type="EMBL" id="CAK0876700.1"/>
    </source>
</evidence>
<feature type="signal peptide" evidence="2">
    <location>
        <begin position="1"/>
        <end position="24"/>
    </location>
</feature>